<dbReference type="PANTHER" id="PTHR43537:SF49">
    <property type="entry name" value="TRANSCRIPTIONAL REGULATORY PROTEIN"/>
    <property type="match status" value="1"/>
</dbReference>
<comment type="caution">
    <text evidence="5">The sequence shown here is derived from an EMBL/GenBank/DDBJ whole genome shotgun (WGS) entry which is preliminary data.</text>
</comment>
<dbReference type="InterPro" id="IPR011711">
    <property type="entry name" value="GntR_C"/>
</dbReference>
<keyword evidence="6" id="KW-1185">Reference proteome</keyword>
<dbReference type="EMBL" id="VFOK01000002">
    <property type="protein sequence ID" value="TQL29050.1"/>
    <property type="molecule type" value="Genomic_DNA"/>
</dbReference>
<dbReference type="PROSITE" id="PS50949">
    <property type="entry name" value="HTH_GNTR"/>
    <property type="match status" value="1"/>
</dbReference>
<dbReference type="Gene3D" id="1.10.10.10">
    <property type="entry name" value="Winged helix-like DNA-binding domain superfamily/Winged helix DNA-binding domain"/>
    <property type="match status" value="1"/>
</dbReference>
<evidence type="ECO:0000256" key="2">
    <source>
        <dbReference type="ARBA" id="ARBA00023125"/>
    </source>
</evidence>
<dbReference type="GO" id="GO:0003700">
    <property type="term" value="F:DNA-binding transcription factor activity"/>
    <property type="evidence" value="ECO:0007669"/>
    <property type="project" value="InterPro"/>
</dbReference>
<dbReference type="RefSeq" id="WP_142007799.1">
    <property type="nucleotide sequence ID" value="NZ_CAJTBP010000001.1"/>
</dbReference>
<dbReference type="CDD" id="cd07377">
    <property type="entry name" value="WHTH_GntR"/>
    <property type="match status" value="1"/>
</dbReference>
<keyword evidence="3" id="KW-0804">Transcription</keyword>
<feature type="domain" description="HTH gntR-type" evidence="4">
    <location>
        <begin position="20"/>
        <end position="90"/>
    </location>
</feature>
<evidence type="ECO:0000256" key="1">
    <source>
        <dbReference type="ARBA" id="ARBA00023015"/>
    </source>
</evidence>
<dbReference type="InterPro" id="IPR036388">
    <property type="entry name" value="WH-like_DNA-bd_sf"/>
</dbReference>
<dbReference type="SMART" id="SM00895">
    <property type="entry name" value="FCD"/>
    <property type="match status" value="1"/>
</dbReference>
<dbReference type="Gene3D" id="1.20.120.530">
    <property type="entry name" value="GntR ligand-binding domain-like"/>
    <property type="match status" value="1"/>
</dbReference>
<evidence type="ECO:0000256" key="3">
    <source>
        <dbReference type="ARBA" id="ARBA00023163"/>
    </source>
</evidence>
<dbReference type="InterPro" id="IPR008920">
    <property type="entry name" value="TF_FadR/GntR_C"/>
</dbReference>
<accession>A0A542WZP4</accession>
<dbReference type="Pfam" id="PF00392">
    <property type="entry name" value="GntR"/>
    <property type="match status" value="1"/>
</dbReference>
<reference evidence="5 6" key="1">
    <citation type="submission" date="2019-06" db="EMBL/GenBank/DDBJ databases">
        <title>Sequencing the genomes of 1000 actinobacteria strains.</title>
        <authorList>
            <person name="Klenk H.-P."/>
        </authorList>
    </citation>
    <scope>NUCLEOTIDE SEQUENCE [LARGE SCALE GENOMIC DNA]</scope>
    <source>
        <strain evidence="5 6">DSM 24617</strain>
    </source>
</reference>
<sequence length="259" mass="27459">MRVPIGDARKAVFGPLDDGAGRSAAVVRRLGSAIALGIVEDGERLPSEARLAESLGVATVTLREALAELRSRGLVDTRRGRGGGNFVRADETALAELARGRLEELGTADLRELGDVRAAVSGTAARLGAARASDAQLDRLEELIDRVGQAETATAQLRAEGRFHIALASAAQSVRLAMQEIELQTELGQVAWGVSRSPGQLRTDLRAHRATVAAMRERDGERARALVERQIGVLTRRLVDAHVALTRAGRSGDAGEQVG</sequence>
<evidence type="ECO:0000313" key="5">
    <source>
        <dbReference type="EMBL" id="TQL29050.1"/>
    </source>
</evidence>
<keyword evidence="1" id="KW-0805">Transcription regulation</keyword>
<dbReference type="InterPro" id="IPR036390">
    <property type="entry name" value="WH_DNA-bd_sf"/>
</dbReference>
<protein>
    <submittedName>
        <fullName evidence="5">DNA-binding FadR family transcriptional regulator</fullName>
    </submittedName>
</protein>
<keyword evidence="2 5" id="KW-0238">DNA-binding</keyword>
<gene>
    <name evidence="5" type="ORF">FB554_3367</name>
</gene>
<dbReference type="SMART" id="SM00345">
    <property type="entry name" value="HTH_GNTR"/>
    <property type="match status" value="1"/>
</dbReference>
<dbReference type="SUPFAM" id="SSF46785">
    <property type="entry name" value="Winged helix' DNA-binding domain"/>
    <property type="match status" value="1"/>
</dbReference>
<dbReference type="SUPFAM" id="SSF48008">
    <property type="entry name" value="GntR ligand-binding domain-like"/>
    <property type="match status" value="1"/>
</dbReference>
<dbReference type="AlphaFoldDB" id="A0A542WZP4"/>
<dbReference type="Pfam" id="PF07729">
    <property type="entry name" value="FCD"/>
    <property type="match status" value="1"/>
</dbReference>
<evidence type="ECO:0000313" key="6">
    <source>
        <dbReference type="Proteomes" id="UP000318336"/>
    </source>
</evidence>
<organism evidence="5 6">
    <name type="scientific">Barrientosiimonas humi</name>
    <dbReference type="NCBI Taxonomy" id="999931"/>
    <lineage>
        <taxon>Bacteria</taxon>
        <taxon>Bacillati</taxon>
        <taxon>Actinomycetota</taxon>
        <taxon>Actinomycetes</taxon>
        <taxon>Micrococcales</taxon>
        <taxon>Dermacoccaceae</taxon>
        <taxon>Barrientosiimonas</taxon>
    </lineage>
</organism>
<dbReference type="Proteomes" id="UP000318336">
    <property type="component" value="Unassembled WGS sequence"/>
</dbReference>
<proteinExistence type="predicted"/>
<dbReference type="GO" id="GO:0003677">
    <property type="term" value="F:DNA binding"/>
    <property type="evidence" value="ECO:0007669"/>
    <property type="project" value="UniProtKB-KW"/>
</dbReference>
<evidence type="ECO:0000259" key="4">
    <source>
        <dbReference type="PROSITE" id="PS50949"/>
    </source>
</evidence>
<name>A0A542WZP4_9MICO</name>
<dbReference type="PANTHER" id="PTHR43537">
    <property type="entry name" value="TRANSCRIPTIONAL REGULATOR, GNTR FAMILY"/>
    <property type="match status" value="1"/>
</dbReference>
<dbReference type="PRINTS" id="PR00035">
    <property type="entry name" value="HTHGNTR"/>
</dbReference>
<dbReference type="OrthoDB" id="3523737at2"/>
<dbReference type="InterPro" id="IPR000524">
    <property type="entry name" value="Tscrpt_reg_HTH_GntR"/>
</dbReference>